<dbReference type="InterPro" id="IPR038717">
    <property type="entry name" value="Tc1-like_DDE_dom"/>
</dbReference>
<dbReference type="InterPro" id="IPR025959">
    <property type="entry name" value="Winged_HTH_dom"/>
</dbReference>
<reference evidence="3 4" key="1">
    <citation type="submission" date="2024-09" db="EMBL/GenBank/DDBJ databases">
        <title>Nodulacao em especies de Leguminosae Basais da Amazonia e Caracterizacao dos Rizobios e Bacterias Associadas aos Nodulos.</title>
        <authorList>
            <person name="Jambeiro I.C.A."/>
            <person name="Lopes I.S."/>
            <person name="Aguiar E.R.G.R."/>
            <person name="Santos A.F.J."/>
            <person name="Dos Santos J.M.F."/>
            <person name="Gross E."/>
        </authorList>
    </citation>
    <scope>NUCLEOTIDE SEQUENCE [LARGE SCALE GENOMIC DNA]</scope>
    <source>
        <strain evidence="3 4">BRUESC1165</strain>
    </source>
</reference>
<feature type="domain" description="Winged helix-turn helix" evidence="2">
    <location>
        <begin position="108"/>
        <end position="164"/>
    </location>
</feature>
<dbReference type="InterPro" id="IPR009057">
    <property type="entry name" value="Homeodomain-like_sf"/>
</dbReference>
<feature type="domain" description="Tc1-like transposase DDE" evidence="1">
    <location>
        <begin position="184"/>
        <end position="320"/>
    </location>
</feature>
<sequence length="351" mass="39231">MRPGIELHQNYDAARLRALAKATRNAGQSRRLLALAEIYDGGTRSKAARVGGVGLQTVRDWVVRFNAHGPEGLIDGKAPGNVCKLSARHREALLALVESGPIPAVHGVVRWRLRDLVQWLWDEFRIEVSETTLGRELRALGYRKLSARPRHHAKSEAAVAVFKKSFPRVWRKSQPARPGKPLEIWFADEARIGQKNKITRRWARRGTRPSAPRDLRTASTYIFGAICPALGKAAGLVLPRCTTEAMTLHLAEIAQAVAPGAHALLLLDQAGWHVSRKLKVPSNITLLPLPAKAPELNPVENIWQYLRENWLSNRIFTSYPDILDHCCAAWNKLVDQPWTIMSIGVRDWANA</sequence>
<keyword evidence="4" id="KW-1185">Reference proteome</keyword>
<gene>
    <name evidence="3" type="ORF">ACETIH_14160</name>
</gene>
<evidence type="ECO:0000313" key="4">
    <source>
        <dbReference type="Proteomes" id="UP001593940"/>
    </source>
</evidence>
<evidence type="ECO:0000259" key="1">
    <source>
        <dbReference type="Pfam" id="PF13358"/>
    </source>
</evidence>
<proteinExistence type="predicted"/>
<dbReference type="InterPro" id="IPR047655">
    <property type="entry name" value="Transpos_IS630-like"/>
</dbReference>
<dbReference type="Gene3D" id="3.30.420.10">
    <property type="entry name" value="Ribonuclease H-like superfamily/Ribonuclease H"/>
    <property type="match status" value="1"/>
</dbReference>
<accession>A0ABV6Y9C5</accession>
<name>A0ABV6Y9C5_9HYPH</name>
<dbReference type="Pfam" id="PF13592">
    <property type="entry name" value="HTH_33"/>
    <property type="match status" value="1"/>
</dbReference>
<protein>
    <submittedName>
        <fullName evidence="3">IS630 family transposase</fullName>
    </submittedName>
</protein>
<organism evidence="3 4">
    <name type="scientific">Microvirga arabica</name>
    <dbReference type="NCBI Taxonomy" id="1128671"/>
    <lineage>
        <taxon>Bacteria</taxon>
        <taxon>Pseudomonadati</taxon>
        <taxon>Pseudomonadota</taxon>
        <taxon>Alphaproteobacteria</taxon>
        <taxon>Hyphomicrobiales</taxon>
        <taxon>Methylobacteriaceae</taxon>
        <taxon>Microvirga</taxon>
    </lineage>
</organism>
<evidence type="ECO:0000313" key="3">
    <source>
        <dbReference type="EMBL" id="MFC1457838.1"/>
    </source>
</evidence>
<dbReference type="Pfam" id="PF13551">
    <property type="entry name" value="HTH_29"/>
    <property type="match status" value="1"/>
</dbReference>
<dbReference type="Proteomes" id="UP001593940">
    <property type="component" value="Unassembled WGS sequence"/>
</dbReference>
<dbReference type="EMBL" id="JBHOMY010000034">
    <property type="protein sequence ID" value="MFC1457838.1"/>
    <property type="molecule type" value="Genomic_DNA"/>
</dbReference>
<dbReference type="RefSeq" id="WP_377030035.1">
    <property type="nucleotide sequence ID" value="NZ_JBHOMY010000034.1"/>
</dbReference>
<dbReference type="InterPro" id="IPR036397">
    <property type="entry name" value="RNaseH_sf"/>
</dbReference>
<comment type="caution">
    <text evidence="3">The sequence shown here is derived from an EMBL/GenBank/DDBJ whole genome shotgun (WGS) entry which is preliminary data.</text>
</comment>
<dbReference type="SUPFAM" id="SSF46689">
    <property type="entry name" value="Homeodomain-like"/>
    <property type="match status" value="1"/>
</dbReference>
<dbReference type="NCBIfam" id="NF033545">
    <property type="entry name" value="transpos_IS630"/>
    <property type="match status" value="1"/>
</dbReference>
<evidence type="ECO:0000259" key="2">
    <source>
        <dbReference type="Pfam" id="PF13592"/>
    </source>
</evidence>
<dbReference type="Pfam" id="PF13358">
    <property type="entry name" value="DDE_3"/>
    <property type="match status" value="1"/>
</dbReference>